<feature type="region of interest" description="Disordered" evidence="2">
    <location>
        <begin position="1"/>
        <end position="36"/>
    </location>
</feature>
<reference evidence="3 4" key="1">
    <citation type="submission" date="2019-07" db="EMBL/GenBank/DDBJ databases">
        <title>Chromosome genome assembly for large yellow croaker.</title>
        <authorList>
            <person name="Xiao S."/>
        </authorList>
    </citation>
    <scope>NUCLEOTIDE SEQUENCE [LARGE SCALE GENOMIC DNA]</scope>
    <source>
        <strain evidence="3">JMULYC20181020</strain>
        <tissue evidence="3">Muscle</tissue>
    </source>
</reference>
<comment type="caution">
    <text evidence="3">The sequence shown here is derived from an EMBL/GenBank/DDBJ whole genome shotgun (WGS) entry which is preliminary data.</text>
</comment>
<dbReference type="AlphaFoldDB" id="A0A6G0J8D9"/>
<name>A0A6G0J8D9_LARCR</name>
<sequence>MPRNTKNSSKKTSANAENEGEPSVSSGMPCADANSGSMESDIVQALDRITDNLTKVIDTKISTVLEAIKEQTSQIQAVVARVGEAEKRIADVEAAATSSEARLAHLEKQVHDMREHIDDLDNRGRRCNIRIVGLPEGSEGSDSVKFFERWIPEFLQMDTKAGRLKLDRAHRSLALKPGTVEVVRRRKAFDDIKARLRNMNMDYALLYPATLKVMVNGTQRRFDTPKEAASLLHSLERRSEDTASQ</sequence>
<proteinExistence type="predicted"/>
<keyword evidence="1" id="KW-0175">Coiled coil</keyword>
<evidence type="ECO:0000256" key="2">
    <source>
        <dbReference type="SAM" id="MobiDB-lite"/>
    </source>
</evidence>
<protein>
    <recommendedName>
        <fullName evidence="5">LINE-1 type transposase domain-containing protein 1</fullName>
    </recommendedName>
</protein>
<evidence type="ECO:0008006" key="5">
    <source>
        <dbReference type="Google" id="ProtNLM"/>
    </source>
</evidence>
<dbReference type="Proteomes" id="UP000424527">
    <property type="component" value="Unassembled WGS sequence"/>
</dbReference>
<evidence type="ECO:0000313" key="4">
    <source>
        <dbReference type="Proteomes" id="UP000424527"/>
    </source>
</evidence>
<dbReference type="EMBL" id="REGW02000002">
    <property type="protein sequence ID" value="KAE8299867.1"/>
    <property type="molecule type" value="Genomic_DNA"/>
</dbReference>
<dbReference type="Gene3D" id="1.20.5.340">
    <property type="match status" value="1"/>
</dbReference>
<keyword evidence="4" id="KW-1185">Reference proteome</keyword>
<evidence type="ECO:0000256" key="1">
    <source>
        <dbReference type="SAM" id="Coils"/>
    </source>
</evidence>
<gene>
    <name evidence="3" type="ORF">D5F01_LYC02285</name>
</gene>
<dbReference type="Gene3D" id="3.30.250.20">
    <property type="entry name" value="L1 transposable element, C-terminal domain"/>
    <property type="match status" value="1"/>
</dbReference>
<feature type="compositionally biased region" description="Polar residues" evidence="2">
    <location>
        <begin position="1"/>
        <end position="16"/>
    </location>
</feature>
<accession>A0A6G0J8D9</accession>
<organism evidence="3 4">
    <name type="scientific">Larimichthys crocea</name>
    <name type="common">Large yellow croaker</name>
    <name type="synonym">Pseudosciaena crocea</name>
    <dbReference type="NCBI Taxonomy" id="215358"/>
    <lineage>
        <taxon>Eukaryota</taxon>
        <taxon>Metazoa</taxon>
        <taxon>Chordata</taxon>
        <taxon>Craniata</taxon>
        <taxon>Vertebrata</taxon>
        <taxon>Euteleostomi</taxon>
        <taxon>Actinopterygii</taxon>
        <taxon>Neopterygii</taxon>
        <taxon>Teleostei</taxon>
        <taxon>Neoteleostei</taxon>
        <taxon>Acanthomorphata</taxon>
        <taxon>Eupercaria</taxon>
        <taxon>Sciaenidae</taxon>
        <taxon>Larimichthys</taxon>
    </lineage>
</organism>
<dbReference type="InterPro" id="IPR004244">
    <property type="entry name" value="Transposase_22"/>
</dbReference>
<evidence type="ECO:0000313" key="3">
    <source>
        <dbReference type="EMBL" id="KAE8299867.1"/>
    </source>
</evidence>
<dbReference type="InterPro" id="IPR042566">
    <property type="entry name" value="L1_C"/>
</dbReference>
<dbReference type="PANTHER" id="PTHR11505">
    <property type="entry name" value="L1 TRANSPOSABLE ELEMENT-RELATED"/>
    <property type="match status" value="1"/>
</dbReference>
<feature type="coiled-coil region" evidence="1">
    <location>
        <begin position="68"/>
        <end position="123"/>
    </location>
</feature>